<dbReference type="EMBL" id="CP017703">
    <property type="protein sequence ID" value="ASS90419.1"/>
    <property type="molecule type" value="Genomic_DNA"/>
</dbReference>
<gene>
    <name evidence="1" type="ORF">AP3564_09515</name>
    <name evidence="2" type="ORF">AZI98_01730</name>
</gene>
<proteinExistence type="predicted"/>
<organism evidence="2 3">
    <name type="scientific">Aeribacillus pallidus</name>
    <dbReference type="NCBI Taxonomy" id="33936"/>
    <lineage>
        <taxon>Bacteria</taxon>
        <taxon>Bacillati</taxon>
        <taxon>Bacillota</taxon>
        <taxon>Bacilli</taxon>
        <taxon>Bacillales</taxon>
        <taxon>Bacillaceae</taxon>
        <taxon>Aeribacillus</taxon>
    </lineage>
</organism>
<accession>A0A161W4S9</accession>
<dbReference type="Proteomes" id="UP000214606">
    <property type="component" value="Chromosome"/>
</dbReference>
<evidence type="ECO:0000313" key="4">
    <source>
        <dbReference type="Proteomes" id="UP000214606"/>
    </source>
</evidence>
<evidence type="ECO:0000313" key="3">
    <source>
        <dbReference type="Proteomes" id="UP000076476"/>
    </source>
</evidence>
<reference evidence="2 3" key="1">
    <citation type="submission" date="2016-04" db="EMBL/GenBank/DDBJ databases">
        <title>Draft genome sequence of Aeribacillus pallidus 8m3 from petroleum reservoir.</title>
        <authorList>
            <person name="Poltaraus A.B."/>
            <person name="Nazina T.N."/>
            <person name="Tourova T.P."/>
            <person name="Malakho S.M."/>
            <person name="Korshunova A.V."/>
            <person name="Sokolova D.S."/>
        </authorList>
    </citation>
    <scope>NUCLEOTIDE SEQUENCE [LARGE SCALE GENOMIC DNA]</scope>
    <source>
        <strain evidence="2 3">8m3</strain>
    </source>
</reference>
<keyword evidence="3" id="KW-1185">Reference proteome</keyword>
<dbReference type="Proteomes" id="UP000076476">
    <property type="component" value="Unassembled WGS sequence"/>
</dbReference>
<sequence length="108" mass="12826">MSENPKKTYYISVASGEISQSREASPWDFQISANDEEITELREYFDQIHSTSWQNFFRAHVPYIQYHYDKENDAIDALTKKVYEFIYKHGDEEARKHIASMGLMHNQE</sequence>
<accession>A0A161ZWA2</accession>
<dbReference type="RefSeq" id="WP_063386567.1">
    <property type="nucleotide sequence ID" value="NZ_CP017703.1"/>
</dbReference>
<dbReference type="OrthoDB" id="2706506at2"/>
<dbReference type="STRING" id="33936.AZI98_01730"/>
<dbReference type="EMBL" id="LWBR01000006">
    <property type="protein sequence ID" value="KZN97697.1"/>
    <property type="molecule type" value="Genomic_DNA"/>
</dbReference>
<evidence type="ECO:0000313" key="2">
    <source>
        <dbReference type="EMBL" id="KZN97697.1"/>
    </source>
</evidence>
<dbReference type="KEGG" id="apak:AP3564_09515"/>
<dbReference type="GeneID" id="301125269"/>
<reference evidence="1 4" key="2">
    <citation type="submission" date="2016-10" db="EMBL/GenBank/DDBJ databases">
        <title>The whole genome sequencing and assembly of Aeribacillus pallidus KCTC3564 strain.</title>
        <authorList>
            <person name="Lee Y.-J."/>
            <person name="Park M.-K."/>
            <person name="Yi H."/>
            <person name="Bahn Y.-S."/>
            <person name="Kim J.F."/>
            <person name="Lee D.-W."/>
        </authorList>
    </citation>
    <scope>NUCLEOTIDE SEQUENCE [LARGE SCALE GENOMIC DNA]</scope>
    <source>
        <strain evidence="1 4">KCTC3564</strain>
    </source>
</reference>
<dbReference type="AlphaFoldDB" id="A0A161ZWA2"/>
<evidence type="ECO:0000313" key="1">
    <source>
        <dbReference type="EMBL" id="ASS90419.1"/>
    </source>
</evidence>
<name>A0A161ZWA2_9BACI</name>
<protein>
    <submittedName>
        <fullName evidence="2">Hydrolase</fullName>
    </submittedName>
</protein>
<keyword evidence="2" id="KW-0378">Hydrolase</keyword>
<dbReference type="GO" id="GO:0016787">
    <property type="term" value="F:hydrolase activity"/>
    <property type="evidence" value="ECO:0007669"/>
    <property type="project" value="UniProtKB-KW"/>
</dbReference>